<reference evidence="11 12" key="4">
    <citation type="journal article" date="2010" name="Environ. Microbiol.">
        <title>The bacterial genus Collimonas: mycophagy, weathering and other adaptive solutions to life in oligotrophic soil environments.</title>
        <authorList>
            <person name="Leveau J.H."/>
            <person name="Uroz S."/>
            <person name="de Boer W."/>
        </authorList>
    </citation>
    <scope>NUCLEOTIDE SEQUENCE [LARGE SCALE GENOMIC DNA]</scope>
    <source>
        <strain evidence="11 12">Ter331</strain>
    </source>
</reference>
<dbReference type="InterPro" id="IPR003442">
    <property type="entry name" value="T6A_TsaE"/>
</dbReference>
<dbReference type="PANTHER" id="PTHR33540">
    <property type="entry name" value="TRNA THREONYLCARBAMOYLADENOSINE BIOSYNTHESIS PROTEIN TSAE"/>
    <property type="match status" value="1"/>
</dbReference>
<dbReference type="Gene3D" id="3.40.50.300">
    <property type="entry name" value="P-loop containing nucleotide triphosphate hydrolases"/>
    <property type="match status" value="1"/>
</dbReference>
<keyword evidence="4" id="KW-0963">Cytoplasm</keyword>
<evidence type="ECO:0000256" key="2">
    <source>
        <dbReference type="ARBA" id="ARBA00007599"/>
    </source>
</evidence>
<reference evidence="11 12" key="1">
    <citation type="journal article" date="2004" name="Environ. Microbiol.">
        <title>Phylogeny-function analysis of (meta)genomic libraries: screening for expression of ribosomal RNA genes by large-insert library fluorescent in situ hybridization (LIL-FISH).</title>
        <authorList>
            <person name="Leveau J.H."/>
            <person name="Gerards S."/>
            <person name="de Boer W."/>
            <person name="van Veen J.A."/>
        </authorList>
    </citation>
    <scope>NUCLEOTIDE SEQUENCE [LARGE SCALE GENOMIC DNA]</scope>
    <source>
        <strain evidence="11 12">Ter331</strain>
    </source>
</reference>
<dbReference type="Proteomes" id="UP000008392">
    <property type="component" value="Chromosome"/>
</dbReference>
<evidence type="ECO:0000256" key="1">
    <source>
        <dbReference type="ARBA" id="ARBA00004496"/>
    </source>
</evidence>
<evidence type="ECO:0000256" key="8">
    <source>
        <dbReference type="ARBA" id="ARBA00022840"/>
    </source>
</evidence>
<accession>G0ADD0</accession>
<dbReference type="HOGENOM" id="CLU_087829_2_2_4"/>
<keyword evidence="6" id="KW-0479">Metal-binding</keyword>
<comment type="subcellular location">
    <subcellularLocation>
        <location evidence="1">Cytoplasm</location>
    </subcellularLocation>
</comment>
<gene>
    <name evidence="11" type="primary">yjeE</name>
    <name evidence="11" type="ordered locus">CFU_3568</name>
</gene>
<dbReference type="GO" id="GO:0002949">
    <property type="term" value="P:tRNA threonylcarbamoyladenosine modification"/>
    <property type="evidence" value="ECO:0007669"/>
    <property type="project" value="InterPro"/>
</dbReference>
<dbReference type="eggNOG" id="COG0802">
    <property type="taxonomic scope" value="Bacteria"/>
</dbReference>
<keyword evidence="9" id="KW-0460">Magnesium</keyword>
<dbReference type="GO" id="GO:0046872">
    <property type="term" value="F:metal ion binding"/>
    <property type="evidence" value="ECO:0007669"/>
    <property type="project" value="UniProtKB-KW"/>
</dbReference>
<dbReference type="KEGG" id="cfu:CFU_3568"/>
<evidence type="ECO:0000256" key="6">
    <source>
        <dbReference type="ARBA" id="ARBA00022723"/>
    </source>
</evidence>
<dbReference type="SUPFAM" id="SSF52540">
    <property type="entry name" value="P-loop containing nucleoside triphosphate hydrolases"/>
    <property type="match status" value="1"/>
</dbReference>
<evidence type="ECO:0000256" key="5">
    <source>
        <dbReference type="ARBA" id="ARBA00022694"/>
    </source>
</evidence>
<dbReference type="Pfam" id="PF02367">
    <property type="entry name" value="TsaE"/>
    <property type="match status" value="1"/>
</dbReference>
<dbReference type="GO" id="GO:0005524">
    <property type="term" value="F:ATP binding"/>
    <property type="evidence" value="ECO:0007669"/>
    <property type="project" value="UniProtKB-KW"/>
</dbReference>
<keyword evidence="12" id="KW-1185">Reference proteome</keyword>
<reference evidence="11 12" key="2">
    <citation type="journal article" date="2006" name="J. Microbiol. Methods">
        <title>Genomic flank-sequencing of plasposon insertion sites for rapid identification of functional genes.</title>
        <authorList>
            <person name="Leveau J.H."/>
            <person name="Gerards S."/>
            <person name="Fritsche K."/>
            <person name="Zondag G."/>
            <person name="van Veen J.A."/>
        </authorList>
    </citation>
    <scope>NUCLEOTIDE SEQUENCE [LARGE SCALE GENOMIC DNA]</scope>
    <source>
        <strain evidence="11 12">Ter331</strain>
    </source>
</reference>
<keyword evidence="7" id="KW-0547">Nucleotide-binding</keyword>
<dbReference type="GO" id="GO:0005737">
    <property type="term" value="C:cytoplasm"/>
    <property type="evidence" value="ECO:0007669"/>
    <property type="project" value="UniProtKB-SubCell"/>
</dbReference>
<keyword evidence="8" id="KW-0067">ATP-binding</keyword>
<name>G0ADD0_COLFT</name>
<dbReference type="PANTHER" id="PTHR33540:SF2">
    <property type="entry name" value="TRNA THREONYLCARBAMOYLADENOSINE BIOSYNTHESIS PROTEIN TSAE"/>
    <property type="match status" value="1"/>
</dbReference>
<evidence type="ECO:0000256" key="10">
    <source>
        <dbReference type="ARBA" id="ARBA00032441"/>
    </source>
</evidence>
<protein>
    <recommendedName>
        <fullName evidence="3">tRNA threonylcarbamoyladenosine biosynthesis protein TsaE</fullName>
    </recommendedName>
    <alternativeName>
        <fullName evidence="10">t(6)A37 threonylcarbamoyladenosine biosynthesis protein TsaE</fullName>
    </alternativeName>
</protein>
<evidence type="ECO:0000313" key="12">
    <source>
        <dbReference type="Proteomes" id="UP000008392"/>
    </source>
</evidence>
<dbReference type="STRING" id="1005048.CFU_3568"/>
<reference evidence="12" key="6">
    <citation type="submission" date="2011-05" db="EMBL/GenBank/DDBJ databases">
        <title>Complete sequence of Collimonas fungivorans Ter331.</title>
        <authorList>
            <person name="Leveau J.H."/>
        </authorList>
    </citation>
    <scope>NUCLEOTIDE SEQUENCE [LARGE SCALE GENOMIC DNA]</scope>
    <source>
        <strain evidence="12">Ter331</strain>
    </source>
</reference>
<evidence type="ECO:0000256" key="7">
    <source>
        <dbReference type="ARBA" id="ARBA00022741"/>
    </source>
</evidence>
<keyword evidence="5" id="KW-0819">tRNA processing</keyword>
<reference evidence="11 12" key="5">
    <citation type="journal article" date="2011" name="ISME J.">
        <title>Dual transcriptional profiling of a bacterial/fungal confrontation: Collimonas fungivorans versus Aspergillus niger.</title>
        <authorList>
            <person name="Mela F."/>
            <person name="Fritsche K."/>
            <person name="de Boer W."/>
            <person name="van Veen J.A."/>
            <person name="de Graaff L.H."/>
            <person name="van den Berg M."/>
            <person name="Leveau J.H."/>
        </authorList>
    </citation>
    <scope>NUCLEOTIDE SEQUENCE [LARGE SCALE GENOMIC DNA]</scope>
    <source>
        <strain evidence="11 12">Ter331</strain>
    </source>
</reference>
<comment type="similarity">
    <text evidence="2">Belongs to the TsaE family.</text>
</comment>
<evidence type="ECO:0000256" key="9">
    <source>
        <dbReference type="ARBA" id="ARBA00022842"/>
    </source>
</evidence>
<evidence type="ECO:0000313" key="11">
    <source>
        <dbReference type="EMBL" id="AEK63392.1"/>
    </source>
</evidence>
<reference evidence="11 12" key="3">
    <citation type="journal article" date="2008" name="FEMS Microbiol. Ecol.">
        <title>Identification and characterization of genes underlying chitinolysis in Collimonas fungivorans Ter331.</title>
        <authorList>
            <person name="Fritsche K."/>
            <person name="de Boer W."/>
            <person name="Gerards S."/>
            <person name="van den Berg M."/>
            <person name="van Veen J.A."/>
            <person name="Leveau J.H."/>
        </authorList>
    </citation>
    <scope>NUCLEOTIDE SEQUENCE [LARGE SCALE GENOMIC DNA]</scope>
    <source>
        <strain evidence="11 12">Ter331</strain>
    </source>
</reference>
<proteinExistence type="inferred from homology"/>
<dbReference type="EMBL" id="CP002745">
    <property type="protein sequence ID" value="AEK63392.1"/>
    <property type="molecule type" value="Genomic_DNA"/>
</dbReference>
<sequence>MCFRKTRYKGLCYEMPHFTTHLHDEAGTNALGAALARALLPGLAIHLHGDLGAGKTALTRALLHAAGHQGHVKSPTYTLVEPYTIQIAQQAVEVMHFDLYRMASPDEFLEAGFREYFNPDTICIVEWPEKADTALPPPDISVLLSVSDVSDKGRDVELQALSDKGSQCLARLKFAPNL</sequence>
<dbReference type="InterPro" id="IPR027417">
    <property type="entry name" value="P-loop_NTPase"/>
</dbReference>
<evidence type="ECO:0000256" key="4">
    <source>
        <dbReference type="ARBA" id="ARBA00022490"/>
    </source>
</evidence>
<dbReference type="AlphaFoldDB" id="G0ADD0"/>
<evidence type="ECO:0000256" key="3">
    <source>
        <dbReference type="ARBA" id="ARBA00019010"/>
    </source>
</evidence>
<dbReference type="NCBIfam" id="TIGR00150">
    <property type="entry name" value="T6A_YjeE"/>
    <property type="match status" value="1"/>
</dbReference>
<organism evidence="11 12">
    <name type="scientific">Collimonas fungivorans (strain Ter331)</name>
    <dbReference type="NCBI Taxonomy" id="1005048"/>
    <lineage>
        <taxon>Bacteria</taxon>
        <taxon>Pseudomonadati</taxon>
        <taxon>Pseudomonadota</taxon>
        <taxon>Betaproteobacteria</taxon>
        <taxon>Burkholderiales</taxon>
        <taxon>Oxalobacteraceae</taxon>
        <taxon>Collimonas</taxon>
    </lineage>
</organism>